<dbReference type="PANTHER" id="PTHR34289">
    <property type="entry name" value="PROTEIN, PUTATIVE (DUF819)-RELATED"/>
    <property type="match status" value="1"/>
</dbReference>
<gene>
    <name evidence="2" type="ORF">BST99_13075</name>
</gene>
<feature type="transmembrane region" description="Helical" evidence="1">
    <location>
        <begin position="66"/>
        <end position="83"/>
    </location>
</feature>
<accession>A0A2S7T9B3</accession>
<feature type="transmembrane region" description="Helical" evidence="1">
    <location>
        <begin position="318"/>
        <end position="338"/>
    </location>
</feature>
<feature type="transmembrane region" description="Helical" evidence="1">
    <location>
        <begin position="6"/>
        <end position="22"/>
    </location>
</feature>
<evidence type="ECO:0000313" key="3">
    <source>
        <dbReference type="Proteomes" id="UP000239366"/>
    </source>
</evidence>
<feature type="transmembrane region" description="Helical" evidence="1">
    <location>
        <begin position="350"/>
        <end position="372"/>
    </location>
</feature>
<dbReference type="InterPro" id="IPR008537">
    <property type="entry name" value="DUF819"/>
</dbReference>
<keyword evidence="1" id="KW-0472">Membrane</keyword>
<dbReference type="OrthoDB" id="1412685at2"/>
<organism evidence="2 3">
    <name type="scientific">Aureicoccus marinus</name>
    <dbReference type="NCBI Taxonomy" id="754435"/>
    <lineage>
        <taxon>Bacteria</taxon>
        <taxon>Pseudomonadati</taxon>
        <taxon>Bacteroidota</taxon>
        <taxon>Flavobacteriia</taxon>
        <taxon>Flavobacteriales</taxon>
        <taxon>Flavobacteriaceae</taxon>
        <taxon>Aureicoccus</taxon>
    </lineage>
</organism>
<evidence type="ECO:0000313" key="2">
    <source>
        <dbReference type="EMBL" id="PQJ16523.1"/>
    </source>
</evidence>
<dbReference type="Pfam" id="PF05684">
    <property type="entry name" value="DUF819"/>
    <property type="match status" value="1"/>
</dbReference>
<proteinExistence type="predicted"/>
<dbReference type="AlphaFoldDB" id="A0A2S7T9B3"/>
<feature type="transmembrane region" description="Helical" evidence="1">
    <location>
        <begin position="213"/>
        <end position="230"/>
    </location>
</feature>
<dbReference type="PANTHER" id="PTHR34289:SF8">
    <property type="entry name" value="DUF819 DOMAIN-CONTAINING PROTEIN"/>
    <property type="match status" value="1"/>
</dbReference>
<evidence type="ECO:0008006" key="4">
    <source>
        <dbReference type="Google" id="ProtNLM"/>
    </source>
</evidence>
<sequence>MEPFLPWIIVVFTMLFVRWVGSRKNKLIQRMLNWLPAILLAYILPATISAYFGLDYSQHSIHSGSKLVLIPLAILSVMASMTLSQLKTIGWKPIVIFLAGSLWIAVFPVVYLLFFAPSELLDNFFIDLEYWKGLPPIVGSWIGGSTSQLVLKEVVNCPENVFLTILILDSILVNIWTLIMFQSVKRSDWINQVLKIKNSEPPKEIHTDKEGRMSAWWCLLIFALGIALVHYTVPSFIVQVVVLSLLGLVLGNAIKPWNSAFSLRLGEVSILFVMAILGLKLRFELISFESHFIGFLVLWLVGHFVFMLLCSKLLRVNTAWVSIASMANVGGIATAPAVTAAYKREWMPHAIVLAILSMATGTFWGLLTIFLIENWVI</sequence>
<feature type="transmembrane region" description="Helical" evidence="1">
    <location>
        <begin position="95"/>
        <end position="116"/>
    </location>
</feature>
<dbReference type="RefSeq" id="WP_105002193.1">
    <property type="nucleotide sequence ID" value="NZ_MQVX01000001.1"/>
</dbReference>
<keyword evidence="1" id="KW-0812">Transmembrane</keyword>
<feature type="transmembrane region" description="Helical" evidence="1">
    <location>
        <begin position="291"/>
        <end position="311"/>
    </location>
</feature>
<reference evidence="3" key="1">
    <citation type="submission" date="2016-11" db="EMBL/GenBank/DDBJ databases">
        <title>Trade-off between light-utilization and light-protection in marine flavobacteria.</title>
        <authorList>
            <person name="Kumagai Y."/>
            <person name="Yoshizawa S."/>
            <person name="Kogure K."/>
        </authorList>
    </citation>
    <scope>NUCLEOTIDE SEQUENCE [LARGE SCALE GENOMIC DNA]</scope>
    <source>
        <strain evidence="3">SG-18</strain>
    </source>
</reference>
<protein>
    <recommendedName>
        <fullName evidence="4">DUF819 domain-containing protein</fullName>
    </recommendedName>
</protein>
<feature type="transmembrane region" description="Helical" evidence="1">
    <location>
        <begin position="161"/>
        <end position="181"/>
    </location>
</feature>
<feature type="transmembrane region" description="Helical" evidence="1">
    <location>
        <begin position="236"/>
        <end position="254"/>
    </location>
</feature>
<keyword evidence="1" id="KW-1133">Transmembrane helix</keyword>
<feature type="transmembrane region" description="Helical" evidence="1">
    <location>
        <begin position="261"/>
        <end position="279"/>
    </location>
</feature>
<name>A0A2S7T9B3_9FLAO</name>
<keyword evidence="3" id="KW-1185">Reference proteome</keyword>
<feature type="transmembrane region" description="Helical" evidence="1">
    <location>
        <begin position="34"/>
        <end position="54"/>
    </location>
</feature>
<dbReference type="Proteomes" id="UP000239366">
    <property type="component" value="Unassembled WGS sequence"/>
</dbReference>
<evidence type="ECO:0000256" key="1">
    <source>
        <dbReference type="SAM" id="Phobius"/>
    </source>
</evidence>
<comment type="caution">
    <text evidence="2">The sequence shown here is derived from an EMBL/GenBank/DDBJ whole genome shotgun (WGS) entry which is preliminary data.</text>
</comment>
<dbReference type="EMBL" id="MQVX01000001">
    <property type="protein sequence ID" value="PQJ16523.1"/>
    <property type="molecule type" value="Genomic_DNA"/>
</dbReference>